<sequence>MSENAFLSQSDINFIEKKSTEYRLSFQDRRTLEVIASDLRRWDEGTIEDLWEDPDTAKLHGKDLKKKAVNTLKSKWEKLKTEPKDYTAFKPDYNPLPAGDRLSEQPAETPIMGRCPVASEKTRCCNLQTLDAVINCGFDCSYCSIQTFYHTDSILFHDNLKQKLSDIAAELDPGKRYHIGTGQSSDSLMWGNRRGMMDDLFDFARSNPNVLLELKSKSANIAHLLENDIPANVLTTWTLNPDTIVENEEHLTARLDERIEAAAKTAAHGGLIGFHFHPIIIYKGWQEEYEKIFSRLLQEFNSEDITHISFGTLTFIKPVIKELRKRNLKSKILQMPMEEIAGKLSYPFETKKEIFSFAYNSLRPWHADVFFYLCMEDIRLWKPVFGREYDCNEDFEQDMIESYFKKVEKRWTGQSL</sequence>
<dbReference type="GO" id="GO:0051539">
    <property type="term" value="F:4 iron, 4 sulfur cluster binding"/>
    <property type="evidence" value="ECO:0007669"/>
    <property type="project" value="TreeGrafter"/>
</dbReference>
<proteinExistence type="predicted"/>
<evidence type="ECO:0000313" key="2">
    <source>
        <dbReference type="Proteomes" id="UP001221217"/>
    </source>
</evidence>
<dbReference type="Proteomes" id="UP001221217">
    <property type="component" value="Unassembled WGS sequence"/>
</dbReference>
<dbReference type="EMBL" id="JAQQAL010000015">
    <property type="protein sequence ID" value="MDC7226624.1"/>
    <property type="molecule type" value="Genomic_DNA"/>
</dbReference>
<dbReference type="PANTHER" id="PTHR37822">
    <property type="entry name" value="SPORE PHOTOPRODUCT LYASE-RELATED"/>
    <property type="match status" value="1"/>
</dbReference>
<dbReference type="PANTHER" id="PTHR37822:SF2">
    <property type="entry name" value="SPORE PHOTOPRODUCT LYASE"/>
    <property type="match status" value="1"/>
</dbReference>
<name>A0AAJ1MNP3_9SPIO</name>
<gene>
    <name evidence="1" type="ORF">PQJ61_07650</name>
</gene>
<accession>A0AAJ1MNP3</accession>
<dbReference type="GO" id="GO:0003913">
    <property type="term" value="F:DNA photolyase activity"/>
    <property type="evidence" value="ECO:0007669"/>
    <property type="project" value="TreeGrafter"/>
</dbReference>
<dbReference type="GO" id="GO:1904047">
    <property type="term" value="F:S-adenosyl-L-methionine binding"/>
    <property type="evidence" value="ECO:0007669"/>
    <property type="project" value="TreeGrafter"/>
</dbReference>
<dbReference type="AlphaFoldDB" id="A0AAJ1MNP3"/>
<dbReference type="Gene3D" id="3.80.30.30">
    <property type="match status" value="1"/>
</dbReference>
<dbReference type="GO" id="GO:0042601">
    <property type="term" value="C:endospore-forming forespore"/>
    <property type="evidence" value="ECO:0007669"/>
    <property type="project" value="TreeGrafter"/>
</dbReference>
<dbReference type="Pfam" id="PF20903">
    <property type="entry name" value="SPL"/>
    <property type="match status" value="1"/>
</dbReference>
<evidence type="ECO:0000313" key="1">
    <source>
        <dbReference type="EMBL" id="MDC7226624.1"/>
    </source>
</evidence>
<reference evidence="1 2" key="1">
    <citation type="submission" date="2022-12" db="EMBL/GenBank/DDBJ databases">
        <title>Metagenome assembled genome from gulf of manar.</title>
        <authorList>
            <person name="Kohli P."/>
            <person name="Pk S."/>
            <person name="Venkata Ramana C."/>
            <person name="Sasikala C."/>
        </authorList>
    </citation>
    <scope>NUCLEOTIDE SEQUENCE [LARGE SCALE GENOMIC DNA]</scope>
    <source>
        <strain evidence="1">JB008</strain>
    </source>
</reference>
<dbReference type="InterPro" id="IPR049539">
    <property type="entry name" value="SPL"/>
</dbReference>
<protein>
    <submittedName>
        <fullName evidence="1">DNA repair photolyase</fullName>
    </submittedName>
</protein>
<comment type="caution">
    <text evidence="1">The sequence shown here is derived from an EMBL/GenBank/DDBJ whole genome shotgun (WGS) entry which is preliminary data.</text>
</comment>
<organism evidence="1 2">
    <name type="scientific">Candidatus Thalassospirochaeta sargassi</name>
    <dbReference type="NCBI Taxonomy" id="3119039"/>
    <lineage>
        <taxon>Bacteria</taxon>
        <taxon>Pseudomonadati</taxon>
        <taxon>Spirochaetota</taxon>
        <taxon>Spirochaetia</taxon>
        <taxon>Spirochaetales</taxon>
        <taxon>Spirochaetaceae</taxon>
        <taxon>Candidatus Thalassospirochaeta</taxon>
    </lineage>
</organism>